<keyword evidence="1" id="KW-1185">Reference proteome</keyword>
<dbReference type="WBParaSite" id="maker-uti_cns_0006621-snap-gene-0.3-mRNA-1">
    <property type="protein sequence ID" value="maker-uti_cns_0006621-snap-gene-0.3-mRNA-1"/>
    <property type="gene ID" value="maker-uti_cns_0006621-snap-gene-0.3"/>
</dbReference>
<name>A0A1I8HKZ0_9PLAT</name>
<organism evidence="1 3">
    <name type="scientific">Macrostomum lignano</name>
    <dbReference type="NCBI Taxonomy" id="282301"/>
    <lineage>
        <taxon>Eukaryota</taxon>
        <taxon>Metazoa</taxon>
        <taxon>Spiralia</taxon>
        <taxon>Lophotrochozoa</taxon>
        <taxon>Platyhelminthes</taxon>
        <taxon>Rhabditophora</taxon>
        <taxon>Macrostomorpha</taxon>
        <taxon>Macrostomida</taxon>
        <taxon>Macrostomidae</taxon>
        <taxon>Macrostomum</taxon>
    </lineage>
</organism>
<proteinExistence type="predicted"/>
<dbReference type="Proteomes" id="UP000095280">
    <property type="component" value="Unplaced"/>
</dbReference>
<evidence type="ECO:0000313" key="3">
    <source>
        <dbReference type="WBParaSite" id="maker-uti_cns_0006621-snap-gene-0.3-mRNA-1"/>
    </source>
</evidence>
<accession>A0A1I8HKZ0</accession>
<sequence length="330" mass="38090">QAVVFVYGPNYRLYLRLEPLRLGLCQAKLDWTFVHWEGEFVAKQRESHKAAIDCKLTNEPAAKTMSAKERVTFSIDVNLSKEQIKFVDISADTYQFCLSPIENENEATWQGNPAEADWISVKKDQYYLIKARPGEAYQYQKIAQIVLTEKTFRVKEVDTPPNTLFMTVEQNEKAMHSIVNKIDQIAQRSTHSDNKQVLVFAEDPFYTNLPETEKEKCIWKDYTFEMDVKNCSIRFVKEEESKAILMVYKGENQTNEAPIVHIDLGSNNIPLSDLKLERHAFYTLFVKRDASSPDTPVILFKITDKTAIIRELPGTKPPVFLSYQKGHEPH</sequence>
<reference evidence="2 3" key="1">
    <citation type="submission" date="2016-11" db="UniProtKB">
        <authorList>
            <consortium name="WormBaseParasite"/>
        </authorList>
    </citation>
    <scope>IDENTIFICATION</scope>
</reference>
<dbReference type="WBParaSite" id="maker-uti_cns_0003780-snap-gene-0.6-mRNA-1">
    <property type="protein sequence ID" value="maker-uti_cns_0003780-snap-gene-0.6-mRNA-1"/>
    <property type="gene ID" value="maker-uti_cns_0003780-snap-gene-0.6"/>
</dbReference>
<evidence type="ECO:0000313" key="2">
    <source>
        <dbReference type="WBParaSite" id="maker-uti_cns_0003780-snap-gene-0.6-mRNA-1"/>
    </source>
</evidence>
<protein>
    <submittedName>
        <fullName evidence="2 3">I-set domain-containing protein</fullName>
    </submittedName>
</protein>
<dbReference type="AlphaFoldDB" id="A0A1I8HKZ0"/>
<evidence type="ECO:0000313" key="1">
    <source>
        <dbReference type="Proteomes" id="UP000095280"/>
    </source>
</evidence>